<dbReference type="EMBL" id="JAOPGA020001450">
    <property type="protein sequence ID" value="KAL0488584.1"/>
    <property type="molecule type" value="Genomic_DNA"/>
</dbReference>
<dbReference type="GO" id="GO:0023051">
    <property type="term" value="P:regulation of signaling"/>
    <property type="evidence" value="ECO:0007669"/>
    <property type="project" value="TreeGrafter"/>
</dbReference>
<name>A0AAW2ZGX1_9EUKA</name>
<dbReference type="AlphaFoldDB" id="A0AAW2ZGX1"/>
<reference evidence="3 4" key="1">
    <citation type="submission" date="2024-03" db="EMBL/GenBank/DDBJ databases">
        <title>The Acrasis kona genome and developmental transcriptomes reveal deep origins of eukaryotic multicellular pathways.</title>
        <authorList>
            <person name="Sheikh S."/>
            <person name="Fu C.-J."/>
            <person name="Brown M.W."/>
            <person name="Baldauf S.L."/>
        </authorList>
    </citation>
    <scope>NUCLEOTIDE SEQUENCE [LARGE SCALE GENOMIC DNA]</scope>
    <source>
        <strain evidence="3 4">ATCC MYA-3509</strain>
    </source>
</reference>
<dbReference type="SUPFAM" id="SSF46785">
    <property type="entry name" value="Winged helix' DNA-binding domain"/>
    <property type="match status" value="1"/>
</dbReference>
<gene>
    <name evidence="3" type="ORF">AKO1_015748</name>
</gene>
<protein>
    <submittedName>
        <fullName evidence="3">Vacuolar membrane-associated protein IML1</fullName>
    </submittedName>
</protein>
<evidence type="ECO:0000259" key="1">
    <source>
        <dbReference type="PROSITE" id="PS50004"/>
    </source>
</evidence>
<dbReference type="InterPro" id="IPR051832">
    <property type="entry name" value="mTOR-Rac_regulators"/>
</dbReference>
<dbReference type="PROSITE" id="PS50186">
    <property type="entry name" value="DEP"/>
    <property type="match status" value="1"/>
</dbReference>
<dbReference type="Pfam" id="PF00610">
    <property type="entry name" value="DEP"/>
    <property type="match status" value="1"/>
</dbReference>
<evidence type="ECO:0000313" key="4">
    <source>
        <dbReference type="Proteomes" id="UP001431209"/>
    </source>
</evidence>
<evidence type="ECO:0000313" key="3">
    <source>
        <dbReference type="EMBL" id="KAL0488584.1"/>
    </source>
</evidence>
<dbReference type="GO" id="GO:0035556">
    <property type="term" value="P:intracellular signal transduction"/>
    <property type="evidence" value="ECO:0007669"/>
    <property type="project" value="InterPro"/>
</dbReference>
<dbReference type="Pfam" id="PF00168">
    <property type="entry name" value="C2"/>
    <property type="match status" value="1"/>
</dbReference>
<dbReference type="Gene3D" id="1.10.10.10">
    <property type="entry name" value="Winged helix-like DNA-binding domain superfamily/Winged helix DNA-binding domain"/>
    <property type="match status" value="1"/>
</dbReference>
<dbReference type="PANTHER" id="PTHR22829">
    <property type="entry name" value="DEP DOMAIN PROTEIN"/>
    <property type="match status" value="1"/>
</dbReference>
<proteinExistence type="predicted"/>
<feature type="domain" description="DEP" evidence="2">
    <location>
        <begin position="34"/>
        <end position="107"/>
    </location>
</feature>
<evidence type="ECO:0000259" key="2">
    <source>
        <dbReference type="PROSITE" id="PS50186"/>
    </source>
</evidence>
<organism evidence="3 4">
    <name type="scientific">Acrasis kona</name>
    <dbReference type="NCBI Taxonomy" id="1008807"/>
    <lineage>
        <taxon>Eukaryota</taxon>
        <taxon>Discoba</taxon>
        <taxon>Heterolobosea</taxon>
        <taxon>Tetramitia</taxon>
        <taxon>Eutetramitia</taxon>
        <taxon>Acrasidae</taxon>
        <taxon>Acrasis</taxon>
    </lineage>
</organism>
<comment type="caution">
    <text evidence="3">The sequence shown here is derived from an EMBL/GenBank/DDBJ whole genome shotgun (WGS) entry which is preliminary data.</text>
</comment>
<dbReference type="SMART" id="SM00049">
    <property type="entry name" value="DEP"/>
    <property type="match status" value="1"/>
</dbReference>
<feature type="domain" description="C2" evidence="1">
    <location>
        <begin position="115"/>
        <end position="243"/>
    </location>
</feature>
<dbReference type="PROSITE" id="PS50004">
    <property type="entry name" value="C2"/>
    <property type="match status" value="1"/>
</dbReference>
<dbReference type="InterPro" id="IPR000591">
    <property type="entry name" value="DEP_dom"/>
</dbReference>
<dbReference type="Gene3D" id="2.60.40.150">
    <property type="entry name" value="C2 domain"/>
    <property type="match status" value="1"/>
</dbReference>
<dbReference type="InterPro" id="IPR000008">
    <property type="entry name" value="C2_dom"/>
</dbReference>
<dbReference type="SUPFAM" id="SSF49562">
    <property type="entry name" value="C2 domain (Calcium/lipid-binding domain, CaLB)"/>
    <property type="match status" value="1"/>
</dbReference>
<dbReference type="PANTHER" id="PTHR22829:SF16">
    <property type="entry name" value="PH DOMAIN-CONTAINING PROTEIN"/>
    <property type="match status" value="1"/>
</dbReference>
<dbReference type="InterPro" id="IPR036388">
    <property type="entry name" value="WH-like_DNA-bd_sf"/>
</dbReference>
<dbReference type="Proteomes" id="UP001431209">
    <property type="component" value="Unassembled WGS sequence"/>
</dbReference>
<keyword evidence="4" id="KW-1185">Reference proteome</keyword>
<sequence>MNIVDYVFVNSIIRHEPETVTKQVVDIIKAVSDKRGGVEVKDRSYHFKKYPQCFIAKDFVTWISNRLSIDRIIALRVGIFLQQKNYIEHVVRDHVLKDEHLFFRFKNLPFPHPSPGAVSSIYIKPVPTCQYDIDFLAIKVPHVLPLPKRSYGGRKSDITTTGVTNPYCKIVMGDELYTTSTIENTTQPNWVSKFKIKANNLPTTCYIILLDMDKAQTMDNDVLGYASFVVRRSSEREYEALTLNLFSKDTRTATGVLKVLFTVKESQPEL</sequence>
<dbReference type="CDD" id="cd04371">
    <property type="entry name" value="DEP"/>
    <property type="match status" value="1"/>
</dbReference>
<accession>A0AAW2ZGX1</accession>
<dbReference type="InterPro" id="IPR036390">
    <property type="entry name" value="WH_DNA-bd_sf"/>
</dbReference>
<dbReference type="InterPro" id="IPR035892">
    <property type="entry name" value="C2_domain_sf"/>
</dbReference>